<comment type="caution">
    <text evidence="2">The sequence shown here is derived from an EMBL/GenBank/DDBJ whole genome shotgun (WGS) entry which is preliminary data.</text>
</comment>
<proteinExistence type="predicted"/>
<dbReference type="EMBL" id="JACIGI010000021">
    <property type="protein sequence ID" value="MBB4286775.1"/>
    <property type="molecule type" value="Genomic_DNA"/>
</dbReference>
<feature type="region of interest" description="Disordered" evidence="1">
    <location>
        <begin position="1"/>
        <end position="41"/>
    </location>
</feature>
<sequence>MAAPPSGKPEKGVLVPPPKRAGLRSRAARPVGRSLAERQQPANMVCQRCGAEFAWERADKPGSPGTEWSARLVKGSEKCDCGYGLRSRNKRGPHP</sequence>
<dbReference type="RefSeq" id="WP_184435917.1">
    <property type="nucleotide sequence ID" value="NZ_JACIGI010000021.1"/>
</dbReference>
<gene>
    <name evidence="2" type="ORF">GGD88_002516</name>
</gene>
<dbReference type="AlphaFoldDB" id="A0A7W6S0S0"/>
<organism evidence="2 3">
    <name type="scientific">Roseospira goensis</name>
    <dbReference type="NCBI Taxonomy" id="391922"/>
    <lineage>
        <taxon>Bacteria</taxon>
        <taxon>Pseudomonadati</taxon>
        <taxon>Pseudomonadota</taxon>
        <taxon>Alphaproteobacteria</taxon>
        <taxon>Rhodospirillales</taxon>
        <taxon>Rhodospirillaceae</taxon>
        <taxon>Roseospira</taxon>
    </lineage>
</organism>
<accession>A0A7W6S0S0</accession>
<evidence type="ECO:0000313" key="3">
    <source>
        <dbReference type="Proteomes" id="UP000555728"/>
    </source>
</evidence>
<reference evidence="2 3" key="1">
    <citation type="submission" date="2020-08" db="EMBL/GenBank/DDBJ databases">
        <title>Genome sequencing of Purple Non-Sulfur Bacteria from various extreme environments.</title>
        <authorList>
            <person name="Mayer M."/>
        </authorList>
    </citation>
    <scope>NUCLEOTIDE SEQUENCE [LARGE SCALE GENOMIC DNA]</scope>
    <source>
        <strain evidence="2 3">JA135</strain>
    </source>
</reference>
<name>A0A7W6S0S0_9PROT</name>
<evidence type="ECO:0000313" key="2">
    <source>
        <dbReference type="EMBL" id="MBB4286775.1"/>
    </source>
</evidence>
<evidence type="ECO:0000256" key="1">
    <source>
        <dbReference type="SAM" id="MobiDB-lite"/>
    </source>
</evidence>
<keyword evidence="3" id="KW-1185">Reference proteome</keyword>
<dbReference type="Proteomes" id="UP000555728">
    <property type="component" value="Unassembled WGS sequence"/>
</dbReference>
<protein>
    <submittedName>
        <fullName evidence="2">Uncharacterized protein</fullName>
    </submittedName>
</protein>